<accession>A0A0P0NV97</accession>
<keyword evidence="5" id="KW-0410">Iron transport</keyword>
<dbReference type="Gene3D" id="2.40.170.20">
    <property type="entry name" value="TonB-dependent receptor, beta-barrel domain"/>
    <property type="match status" value="1"/>
</dbReference>
<evidence type="ECO:0000256" key="8">
    <source>
        <dbReference type="ARBA" id="ARBA00023004"/>
    </source>
</evidence>
<dbReference type="KEGG" id="chq:AQ619_00225"/>
<keyword evidence="20" id="KW-1185">Reference proteome</keyword>
<keyword evidence="12 19" id="KW-0675">Receptor</keyword>
<dbReference type="NCBIfam" id="TIGR01783">
    <property type="entry name" value="TonB-siderophor"/>
    <property type="match status" value="1"/>
</dbReference>
<keyword evidence="10 15" id="KW-0798">TonB box</keyword>
<keyword evidence="13 14" id="KW-0998">Cell outer membrane</keyword>
<evidence type="ECO:0000256" key="9">
    <source>
        <dbReference type="ARBA" id="ARBA00023065"/>
    </source>
</evidence>
<organism evidence="19 20">
    <name type="scientific">Caulobacter henricii</name>
    <dbReference type="NCBI Taxonomy" id="69395"/>
    <lineage>
        <taxon>Bacteria</taxon>
        <taxon>Pseudomonadati</taxon>
        <taxon>Pseudomonadota</taxon>
        <taxon>Alphaproteobacteria</taxon>
        <taxon>Caulobacterales</taxon>
        <taxon>Caulobacteraceae</taxon>
        <taxon>Caulobacter</taxon>
    </lineage>
</organism>
<dbReference type="InterPro" id="IPR000531">
    <property type="entry name" value="Beta-barrel_TonB"/>
</dbReference>
<dbReference type="PANTHER" id="PTHR32552:SF89">
    <property type="entry name" value="CATECHOLATE SIDEROPHORE RECEPTOR FIU"/>
    <property type="match status" value="1"/>
</dbReference>
<evidence type="ECO:0000256" key="10">
    <source>
        <dbReference type="ARBA" id="ARBA00023077"/>
    </source>
</evidence>
<keyword evidence="6 14" id="KW-0812">Transmembrane</keyword>
<dbReference type="OrthoDB" id="9760333at2"/>
<keyword evidence="4 14" id="KW-1134">Transmembrane beta strand</keyword>
<dbReference type="Gene3D" id="2.170.130.10">
    <property type="entry name" value="TonB-dependent receptor, plug domain"/>
    <property type="match status" value="1"/>
</dbReference>
<dbReference type="PROSITE" id="PS52016">
    <property type="entry name" value="TONB_DEPENDENT_REC_3"/>
    <property type="match status" value="1"/>
</dbReference>
<feature type="region of interest" description="Disordered" evidence="16">
    <location>
        <begin position="562"/>
        <end position="584"/>
    </location>
</feature>
<dbReference type="Pfam" id="PF07715">
    <property type="entry name" value="Plug"/>
    <property type="match status" value="1"/>
</dbReference>
<feature type="domain" description="TonB-dependent receptor plug" evidence="18">
    <location>
        <begin position="83"/>
        <end position="181"/>
    </location>
</feature>
<dbReference type="InterPro" id="IPR039426">
    <property type="entry name" value="TonB-dep_rcpt-like"/>
</dbReference>
<evidence type="ECO:0000256" key="15">
    <source>
        <dbReference type="RuleBase" id="RU003357"/>
    </source>
</evidence>
<keyword evidence="11 14" id="KW-0472">Membrane</keyword>
<feature type="domain" description="TonB-dependent receptor-like beta-barrel" evidence="17">
    <location>
        <begin position="258"/>
        <end position="754"/>
    </location>
</feature>
<evidence type="ECO:0000256" key="7">
    <source>
        <dbReference type="ARBA" id="ARBA00022729"/>
    </source>
</evidence>
<dbReference type="RefSeq" id="WP_062142607.1">
    <property type="nucleotide sequence ID" value="NZ_CP013002.1"/>
</dbReference>
<comment type="similarity">
    <text evidence="2 14 15">Belongs to the TonB-dependent receptor family.</text>
</comment>
<evidence type="ECO:0000313" key="20">
    <source>
        <dbReference type="Proteomes" id="UP000056905"/>
    </source>
</evidence>
<dbReference type="GO" id="GO:0015344">
    <property type="term" value="F:siderophore uptake transmembrane transporter activity"/>
    <property type="evidence" value="ECO:0007669"/>
    <property type="project" value="TreeGrafter"/>
</dbReference>
<proteinExistence type="inferred from homology"/>
<dbReference type="STRING" id="69395.AQ619_00225"/>
<sequence length="785" mass="82914">MRNVSPRDPALPGIVSRQRRALGAAAVAGVAGLAFGAGLVQAAEAPASTALATAPADPTEISAVKVDGHRATDVQSAKYTAPLVDTPRSITVISNKIIEQTAATSLQDILRTSPGITFGAGEGGQPLADRPFIRGQASGNNVFVDGIRDSGGQTREVFNLEQVEVIKGPDSVYSGRGSGGGSINLGSKSPKPVSFLRGSLAAGTDANVRGTVDANQALGETAAVRLNLMYTQGDTPGRDSVDFRRWGVAPSLAFGLGTDTQVTASYYHLETEQDPDYGIPLAAKRSWGAAGTDGRTRPADGILDVSPDAYYGLSARDFLKTRADIATLIFNHQIHDDFAVRQAVRYSRSLNDYVVTNPGDGGVAQFVAGDWWMKRGTKTRWNPTTTVAAVTDFSGGFDLGTVENRFNLGIELAREINENATYVVFTRSGSACPAGFTANVTAAGAGDCTRLYAPSSSDSWNGTITRAPAARSVTKSAAIYGFDTIKLSEKLQVNLGGRYDVYKTRGTNVTVTSASGVITGAVFTSVPEAEWDFFNYQVGLVFKPTAASSLYGSYATASTPPTISAGDQNTATGTGTGNLATTLLDPEDTTSAELGAKWTLFADRLALSGALFRTERKNAQIQVAAGVYEQVGEAMVQGVELGISGHVTPRWQVFGGYTYMDSELVRGAYNGVNQGDPLANTPKHSLSLFSTYRVTRKIALGGGAYHVSRSFGGNQGGAGGGVNRVHAPAYSRYDAFASWAINDRIDLQLNVQNLTDERYILRTNGVHHADPAPARQTMLTVNVKY</sequence>
<dbReference type="Proteomes" id="UP000056905">
    <property type="component" value="Chromosome"/>
</dbReference>
<reference evidence="19 20" key="1">
    <citation type="submission" date="2015-10" db="EMBL/GenBank/DDBJ databases">
        <title>Conservation of the essential genome among Caulobacter and Brevundimonas species.</title>
        <authorList>
            <person name="Scott D."/>
            <person name="Ely B."/>
        </authorList>
    </citation>
    <scope>NUCLEOTIDE SEQUENCE [LARGE SCALE GENOMIC DNA]</scope>
    <source>
        <strain evidence="19 20">CB4</strain>
    </source>
</reference>
<gene>
    <name evidence="19" type="ORF">AQ619_00225</name>
</gene>
<dbReference type="GO" id="GO:0038023">
    <property type="term" value="F:signaling receptor activity"/>
    <property type="evidence" value="ECO:0007669"/>
    <property type="project" value="InterPro"/>
</dbReference>
<dbReference type="CDD" id="cd01347">
    <property type="entry name" value="ligand_gated_channel"/>
    <property type="match status" value="1"/>
</dbReference>
<dbReference type="AlphaFoldDB" id="A0A0P0NV97"/>
<evidence type="ECO:0000313" key="19">
    <source>
        <dbReference type="EMBL" id="ALL11921.1"/>
    </source>
</evidence>
<dbReference type="SUPFAM" id="SSF56935">
    <property type="entry name" value="Porins"/>
    <property type="match status" value="1"/>
</dbReference>
<dbReference type="InterPro" id="IPR006311">
    <property type="entry name" value="TAT_signal"/>
</dbReference>
<dbReference type="InterPro" id="IPR010105">
    <property type="entry name" value="TonB_sidphr_rcpt"/>
</dbReference>
<dbReference type="InterPro" id="IPR036942">
    <property type="entry name" value="Beta-barrel_TonB_sf"/>
</dbReference>
<evidence type="ECO:0000256" key="5">
    <source>
        <dbReference type="ARBA" id="ARBA00022496"/>
    </source>
</evidence>
<evidence type="ECO:0000256" key="14">
    <source>
        <dbReference type="PROSITE-ProRule" id="PRU01360"/>
    </source>
</evidence>
<dbReference type="InterPro" id="IPR012910">
    <property type="entry name" value="Plug_dom"/>
</dbReference>
<name>A0A0P0NV97_9CAUL</name>
<feature type="compositionally biased region" description="Low complexity" evidence="16">
    <location>
        <begin position="569"/>
        <end position="584"/>
    </location>
</feature>
<protein>
    <submittedName>
        <fullName evidence="19">TonB-dependent receptor</fullName>
    </submittedName>
</protein>
<dbReference type="InterPro" id="IPR037066">
    <property type="entry name" value="Plug_dom_sf"/>
</dbReference>
<dbReference type="FunFam" id="2.170.130.10:FF:000001">
    <property type="entry name" value="Catecholate siderophore TonB-dependent receptor"/>
    <property type="match status" value="1"/>
</dbReference>
<dbReference type="PROSITE" id="PS51318">
    <property type="entry name" value="TAT"/>
    <property type="match status" value="1"/>
</dbReference>
<keyword evidence="3 14" id="KW-0813">Transport</keyword>
<evidence type="ECO:0000259" key="17">
    <source>
        <dbReference type="Pfam" id="PF00593"/>
    </source>
</evidence>
<evidence type="ECO:0000256" key="11">
    <source>
        <dbReference type="ARBA" id="ARBA00023136"/>
    </source>
</evidence>
<evidence type="ECO:0000256" key="2">
    <source>
        <dbReference type="ARBA" id="ARBA00009810"/>
    </source>
</evidence>
<evidence type="ECO:0000256" key="1">
    <source>
        <dbReference type="ARBA" id="ARBA00004571"/>
    </source>
</evidence>
<comment type="subcellular location">
    <subcellularLocation>
        <location evidence="1 14">Cell outer membrane</location>
        <topology evidence="1 14">Multi-pass membrane protein</topology>
    </subcellularLocation>
</comment>
<evidence type="ECO:0000256" key="12">
    <source>
        <dbReference type="ARBA" id="ARBA00023170"/>
    </source>
</evidence>
<evidence type="ECO:0000256" key="6">
    <source>
        <dbReference type="ARBA" id="ARBA00022692"/>
    </source>
</evidence>
<dbReference type="GO" id="GO:0015891">
    <property type="term" value="P:siderophore transport"/>
    <property type="evidence" value="ECO:0007669"/>
    <property type="project" value="InterPro"/>
</dbReference>
<keyword evidence="7" id="KW-0732">Signal</keyword>
<dbReference type="GO" id="GO:0009279">
    <property type="term" value="C:cell outer membrane"/>
    <property type="evidence" value="ECO:0007669"/>
    <property type="project" value="UniProtKB-SubCell"/>
</dbReference>
<evidence type="ECO:0000256" key="13">
    <source>
        <dbReference type="ARBA" id="ARBA00023237"/>
    </source>
</evidence>
<evidence type="ECO:0000259" key="18">
    <source>
        <dbReference type="Pfam" id="PF07715"/>
    </source>
</evidence>
<keyword evidence="8" id="KW-0408">Iron</keyword>
<evidence type="ECO:0000256" key="16">
    <source>
        <dbReference type="SAM" id="MobiDB-lite"/>
    </source>
</evidence>
<dbReference type="Pfam" id="PF00593">
    <property type="entry name" value="TonB_dep_Rec_b-barrel"/>
    <property type="match status" value="1"/>
</dbReference>
<dbReference type="EMBL" id="CP013002">
    <property type="protein sequence ID" value="ALL11921.1"/>
    <property type="molecule type" value="Genomic_DNA"/>
</dbReference>
<keyword evidence="9" id="KW-0406">Ion transport</keyword>
<evidence type="ECO:0000256" key="3">
    <source>
        <dbReference type="ARBA" id="ARBA00022448"/>
    </source>
</evidence>
<dbReference type="PANTHER" id="PTHR32552">
    <property type="entry name" value="FERRICHROME IRON RECEPTOR-RELATED"/>
    <property type="match status" value="1"/>
</dbReference>
<evidence type="ECO:0000256" key="4">
    <source>
        <dbReference type="ARBA" id="ARBA00022452"/>
    </source>
</evidence>